<dbReference type="EMBL" id="JABSTV010001253">
    <property type="protein sequence ID" value="KAH7943554.1"/>
    <property type="molecule type" value="Genomic_DNA"/>
</dbReference>
<evidence type="ECO:0000313" key="2">
    <source>
        <dbReference type="EMBL" id="KAH7943554.1"/>
    </source>
</evidence>
<reference evidence="2" key="1">
    <citation type="journal article" date="2020" name="Cell">
        <title>Large-Scale Comparative Analyses of Tick Genomes Elucidate Their Genetic Diversity and Vector Capacities.</title>
        <authorList>
            <consortium name="Tick Genome and Microbiome Consortium (TIGMIC)"/>
            <person name="Jia N."/>
            <person name="Wang J."/>
            <person name="Shi W."/>
            <person name="Du L."/>
            <person name="Sun Y."/>
            <person name="Zhan W."/>
            <person name="Jiang J.F."/>
            <person name="Wang Q."/>
            <person name="Zhang B."/>
            <person name="Ji P."/>
            <person name="Bell-Sakyi L."/>
            <person name="Cui X.M."/>
            <person name="Yuan T.T."/>
            <person name="Jiang B.G."/>
            <person name="Yang W.F."/>
            <person name="Lam T.T."/>
            <person name="Chang Q.C."/>
            <person name="Ding S.J."/>
            <person name="Wang X.J."/>
            <person name="Zhu J.G."/>
            <person name="Ruan X.D."/>
            <person name="Zhao L."/>
            <person name="Wei J.T."/>
            <person name="Ye R.Z."/>
            <person name="Que T.C."/>
            <person name="Du C.H."/>
            <person name="Zhou Y.H."/>
            <person name="Cheng J.X."/>
            <person name="Dai P.F."/>
            <person name="Guo W.B."/>
            <person name="Han X.H."/>
            <person name="Huang E.J."/>
            <person name="Li L.F."/>
            <person name="Wei W."/>
            <person name="Gao Y.C."/>
            <person name="Liu J.Z."/>
            <person name="Shao H.Z."/>
            <person name="Wang X."/>
            <person name="Wang C.C."/>
            <person name="Yang T.C."/>
            <person name="Huo Q.B."/>
            <person name="Li W."/>
            <person name="Chen H.Y."/>
            <person name="Chen S.E."/>
            <person name="Zhou L.G."/>
            <person name="Ni X.B."/>
            <person name="Tian J.H."/>
            <person name="Sheng Y."/>
            <person name="Liu T."/>
            <person name="Pan Y.S."/>
            <person name="Xia L.Y."/>
            <person name="Li J."/>
            <person name="Zhao F."/>
            <person name="Cao W.C."/>
        </authorList>
    </citation>
    <scope>NUCLEOTIDE SEQUENCE</scope>
    <source>
        <strain evidence="2">Rsan-2018</strain>
    </source>
</reference>
<feature type="region of interest" description="Disordered" evidence="1">
    <location>
        <begin position="271"/>
        <end position="291"/>
    </location>
</feature>
<dbReference type="AlphaFoldDB" id="A0A9D4SR55"/>
<gene>
    <name evidence="2" type="ORF">HPB52_009210</name>
</gene>
<proteinExistence type="predicted"/>
<protein>
    <recommendedName>
        <fullName evidence="4">Tick transposon</fullName>
    </recommendedName>
</protein>
<dbReference type="VEuPathDB" id="VectorBase:RSAN_044305"/>
<comment type="caution">
    <text evidence="2">The sequence shown here is derived from an EMBL/GenBank/DDBJ whole genome shotgun (WGS) entry which is preliminary data.</text>
</comment>
<accession>A0A9D4SR55</accession>
<evidence type="ECO:0000313" key="3">
    <source>
        <dbReference type="Proteomes" id="UP000821837"/>
    </source>
</evidence>
<reference evidence="2" key="2">
    <citation type="submission" date="2021-09" db="EMBL/GenBank/DDBJ databases">
        <authorList>
            <person name="Jia N."/>
            <person name="Wang J."/>
            <person name="Shi W."/>
            <person name="Du L."/>
            <person name="Sun Y."/>
            <person name="Zhan W."/>
            <person name="Jiang J."/>
            <person name="Wang Q."/>
            <person name="Zhang B."/>
            <person name="Ji P."/>
            <person name="Sakyi L.B."/>
            <person name="Cui X."/>
            <person name="Yuan T."/>
            <person name="Jiang B."/>
            <person name="Yang W."/>
            <person name="Lam T.T.-Y."/>
            <person name="Chang Q."/>
            <person name="Ding S."/>
            <person name="Wang X."/>
            <person name="Zhu J."/>
            <person name="Ruan X."/>
            <person name="Zhao L."/>
            <person name="Wei J."/>
            <person name="Que T."/>
            <person name="Du C."/>
            <person name="Cheng J."/>
            <person name="Dai P."/>
            <person name="Han X."/>
            <person name="Huang E."/>
            <person name="Gao Y."/>
            <person name="Liu J."/>
            <person name="Shao H."/>
            <person name="Ye R."/>
            <person name="Li L."/>
            <person name="Wei W."/>
            <person name="Wang X."/>
            <person name="Wang C."/>
            <person name="Huo Q."/>
            <person name="Li W."/>
            <person name="Guo W."/>
            <person name="Chen H."/>
            <person name="Chen S."/>
            <person name="Zhou L."/>
            <person name="Zhou L."/>
            <person name="Ni X."/>
            <person name="Tian J."/>
            <person name="Zhou Y."/>
            <person name="Sheng Y."/>
            <person name="Liu T."/>
            <person name="Pan Y."/>
            <person name="Xia L."/>
            <person name="Li J."/>
            <person name="Zhao F."/>
            <person name="Cao W."/>
        </authorList>
    </citation>
    <scope>NUCLEOTIDE SEQUENCE</scope>
    <source>
        <strain evidence="2">Rsan-2018</strain>
        <tissue evidence="2">Larvae</tissue>
    </source>
</reference>
<evidence type="ECO:0000256" key="1">
    <source>
        <dbReference type="SAM" id="MobiDB-lite"/>
    </source>
</evidence>
<keyword evidence="3" id="KW-1185">Reference proteome</keyword>
<evidence type="ECO:0008006" key="4">
    <source>
        <dbReference type="Google" id="ProtNLM"/>
    </source>
</evidence>
<dbReference type="Proteomes" id="UP000821837">
    <property type="component" value="Unassembled WGS sequence"/>
</dbReference>
<sequence>MAWDRVTPTTIANCFAKCGFFRSSEEVPSEQEEPIEGWELLDAGCTAEDFCTADDNLATCGARTVEDIVEEATCEVADSSDDGDNIDEGDGEGLPPAAETLHALDVLRRAMAADEISDDTPAGGDAGEGEARPAGASFFYACRRTEWLWLLCSSPRSCFVVMGLLVRRLLANIDRKHEGDLRISLLDAIHFIAMAWDRVTPTTIANCFAKCGFFRSSEEVPSEQEKPIEGWELLDAGCTAEDFCTADDNLATCGARTVEDIVEEATCEVADSSDDGDNIDEGDGEGPPPAAETLHALDVLRRAMAAEEISDDTCTRFYGFQRSLLSDFAKKKKQKDIRDFFCKK</sequence>
<feature type="compositionally biased region" description="Acidic residues" evidence="1">
    <location>
        <begin position="271"/>
        <end position="284"/>
    </location>
</feature>
<organism evidence="2 3">
    <name type="scientific">Rhipicephalus sanguineus</name>
    <name type="common">Brown dog tick</name>
    <name type="synonym">Ixodes sanguineus</name>
    <dbReference type="NCBI Taxonomy" id="34632"/>
    <lineage>
        <taxon>Eukaryota</taxon>
        <taxon>Metazoa</taxon>
        <taxon>Ecdysozoa</taxon>
        <taxon>Arthropoda</taxon>
        <taxon>Chelicerata</taxon>
        <taxon>Arachnida</taxon>
        <taxon>Acari</taxon>
        <taxon>Parasitiformes</taxon>
        <taxon>Ixodida</taxon>
        <taxon>Ixodoidea</taxon>
        <taxon>Ixodidae</taxon>
        <taxon>Rhipicephalinae</taxon>
        <taxon>Rhipicephalus</taxon>
        <taxon>Rhipicephalus</taxon>
    </lineage>
</organism>
<name>A0A9D4SR55_RHISA</name>